<feature type="region of interest" description="Disordered" evidence="1">
    <location>
        <begin position="232"/>
        <end position="289"/>
    </location>
</feature>
<dbReference type="Gene3D" id="2.40.40.10">
    <property type="entry name" value="RlpA-like domain"/>
    <property type="match status" value="1"/>
</dbReference>
<gene>
    <name evidence="3" type="ORF">HNR50_002271</name>
</gene>
<reference evidence="3 4" key="1">
    <citation type="submission" date="2020-08" db="EMBL/GenBank/DDBJ databases">
        <title>Genomic Encyclopedia of Type Strains, Phase IV (KMG-IV): sequencing the most valuable type-strain genomes for metagenomic binning, comparative biology and taxonomic classification.</title>
        <authorList>
            <person name="Goeker M."/>
        </authorList>
    </citation>
    <scope>NUCLEOTIDE SEQUENCE [LARGE SCALE GENOMIC DNA]</scope>
    <source>
        <strain evidence="3 4">DSM 2461</strain>
    </source>
</reference>
<feature type="region of interest" description="Disordered" evidence="1">
    <location>
        <begin position="361"/>
        <end position="384"/>
    </location>
</feature>
<feature type="region of interest" description="Disordered" evidence="1">
    <location>
        <begin position="494"/>
        <end position="515"/>
    </location>
</feature>
<feature type="compositionally biased region" description="Low complexity" evidence="1">
    <location>
        <begin position="136"/>
        <end position="163"/>
    </location>
</feature>
<feature type="region of interest" description="Disordered" evidence="1">
    <location>
        <begin position="430"/>
        <end position="451"/>
    </location>
</feature>
<organism evidence="3 4">
    <name type="scientific">Spirochaeta isovalerica</name>
    <dbReference type="NCBI Taxonomy" id="150"/>
    <lineage>
        <taxon>Bacteria</taxon>
        <taxon>Pseudomonadati</taxon>
        <taxon>Spirochaetota</taxon>
        <taxon>Spirochaetia</taxon>
        <taxon>Spirochaetales</taxon>
        <taxon>Spirochaetaceae</taxon>
        <taxon>Spirochaeta</taxon>
    </lineage>
</organism>
<evidence type="ECO:0000313" key="4">
    <source>
        <dbReference type="Proteomes" id="UP000587760"/>
    </source>
</evidence>
<keyword evidence="4" id="KW-1185">Reference proteome</keyword>
<dbReference type="EMBL" id="JACHGJ010000003">
    <property type="protein sequence ID" value="MBB6480608.1"/>
    <property type="molecule type" value="Genomic_DNA"/>
</dbReference>
<dbReference type="Proteomes" id="UP000587760">
    <property type="component" value="Unassembled WGS sequence"/>
</dbReference>
<feature type="compositionally biased region" description="Acidic residues" evidence="1">
    <location>
        <begin position="251"/>
        <end position="263"/>
    </location>
</feature>
<name>A0A841RD90_9SPIO</name>
<dbReference type="InterPro" id="IPR036908">
    <property type="entry name" value="RlpA-like_sf"/>
</dbReference>
<feature type="signal peptide" evidence="2">
    <location>
        <begin position="1"/>
        <end position="24"/>
    </location>
</feature>
<evidence type="ECO:0000256" key="1">
    <source>
        <dbReference type="SAM" id="MobiDB-lite"/>
    </source>
</evidence>
<feature type="region of interest" description="Disordered" evidence="1">
    <location>
        <begin position="125"/>
        <end position="170"/>
    </location>
</feature>
<keyword evidence="2" id="KW-0732">Signal</keyword>
<feature type="chain" id="PRO_5032775002" description="SPOR domain-containing protein" evidence="2">
    <location>
        <begin position="25"/>
        <end position="611"/>
    </location>
</feature>
<dbReference type="RefSeq" id="WP_184746866.1">
    <property type="nucleotide sequence ID" value="NZ_JACHGJ010000003.1"/>
</dbReference>
<feature type="compositionally biased region" description="Basic and acidic residues" evidence="1">
    <location>
        <begin position="434"/>
        <end position="450"/>
    </location>
</feature>
<proteinExistence type="predicted"/>
<sequence length="611" mass="66462">MKRILLTSLMICTALFLYGQSVHFGTTAVSGEDEFKSYYSEERTTGSYLGASNSFPVNTVVAVTNPGNGKTVSVTIVKRLRQPGLFLVLSPEAGEALSFPDNDVLDLQVVEKRQNEDLMTSYAEDRAFSSDPDLNPSAELTEAPAAAGEAAESETAAAGTIEEPTLSDASEVLVNPPADITESPEAPEVAVSAESAPPEADIDEYIPPVLMNSEGTAFEEGYDPLVLLDSGGETPALTDDKAGEYNQDELPLPEEFSENDLPETFEPYDLPGAEGEKSESAEPAEPIADEPVLALKSDDIDSEILDTTVDDLLIFEPVKPEEGEAGSDLADALVSEPAVGEMPEDLRETIVMVPDLELEPETLDETVLNEPYVSVPELEEEDPPEVISYLADDDSISVTTLDDSAVALVEPEEEIETVSEPPVIIEMEEDFVETPEKKPEKKPEKEKAPEVVEEVIVSAPEETAEPEVLTDELTMTSPAEEPEGNVIYFLTPGDFRPPPKSEEKPETDKVPEEKTVEPKLVERTELEHLIVRELHNGGSYLQLGTYSNIDVLYSTIKSINDSYPTIVLTVGSGENQLYKLLIGPITRDEKGIVITRFRSLGYGDAFLYSPH</sequence>
<dbReference type="AlphaFoldDB" id="A0A841RD90"/>
<protein>
    <recommendedName>
        <fullName evidence="5">SPOR domain-containing protein</fullName>
    </recommendedName>
</protein>
<evidence type="ECO:0008006" key="5">
    <source>
        <dbReference type="Google" id="ProtNLM"/>
    </source>
</evidence>
<accession>A0A841RD90</accession>
<evidence type="ECO:0000256" key="2">
    <source>
        <dbReference type="SAM" id="SignalP"/>
    </source>
</evidence>
<comment type="caution">
    <text evidence="3">The sequence shown here is derived from an EMBL/GenBank/DDBJ whole genome shotgun (WGS) entry which is preliminary data.</text>
</comment>
<feature type="compositionally biased region" description="Basic and acidic residues" evidence="1">
    <location>
        <begin position="497"/>
        <end position="515"/>
    </location>
</feature>
<evidence type="ECO:0000313" key="3">
    <source>
        <dbReference type="EMBL" id="MBB6480608.1"/>
    </source>
</evidence>